<keyword evidence="3" id="KW-1185">Reference proteome</keyword>
<feature type="region of interest" description="Disordered" evidence="1">
    <location>
        <begin position="1"/>
        <end position="132"/>
    </location>
</feature>
<dbReference type="BioCyc" id="PMAR862515-HMP:GMOO-137-MONOMER"/>
<dbReference type="Proteomes" id="UP000004394">
    <property type="component" value="Unassembled WGS sequence"/>
</dbReference>
<sequence>MNSVGVTEDAEQNPKRAGSPRPCAEQNTHAKAVPDLARSKIPARKQSPTLRGAKSRRESSSQLFAEQNPDARAVRNPARSKNPDARAVPDPARSIFQYSTAMSATKNKRRMNGQEHQKLKNKDGRTVGDVEN</sequence>
<reference evidence="2" key="1">
    <citation type="submission" date="2010-07" db="EMBL/GenBank/DDBJ databases">
        <authorList>
            <person name="Muzny D."/>
            <person name="Qin X."/>
            <person name="Deng J."/>
            <person name="Jiang H."/>
            <person name="Liu Y."/>
            <person name="Qu J."/>
            <person name="Song X.-Z."/>
            <person name="Zhang L."/>
            <person name="Thornton R."/>
            <person name="Coyle M."/>
            <person name="Francisco L."/>
            <person name="Jackson L."/>
            <person name="Javaid M."/>
            <person name="Korchina V."/>
            <person name="Kovar C."/>
            <person name="Mata R."/>
            <person name="Mathew T."/>
            <person name="Ngo R."/>
            <person name="Nguyen L."/>
            <person name="Nguyen N."/>
            <person name="Okwuonu G."/>
            <person name="Ongeri F."/>
            <person name="Pham C."/>
            <person name="Simmons D."/>
            <person name="Wilczek-Boney K."/>
            <person name="Hale W."/>
            <person name="Jakkamsetti A."/>
            <person name="Pham P."/>
            <person name="Ruth R."/>
            <person name="San Lucas F."/>
            <person name="Warren J."/>
            <person name="Zhang J."/>
            <person name="Zhao Z."/>
            <person name="Zhou C."/>
            <person name="Zhu D."/>
            <person name="Lee S."/>
            <person name="Bess C."/>
            <person name="Blankenburg K."/>
            <person name="Forbes L."/>
            <person name="Fu Q."/>
            <person name="Gubbala S."/>
            <person name="Hirani K."/>
            <person name="Jayaseelan J.C."/>
            <person name="Lara F."/>
            <person name="Munidasa M."/>
            <person name="Palculict T."/>
            <person name="Patil S."/>
            <person name="Pu L.-L."/>
            <person name="Saada N."/>
            <person name="Tang L."/>
            <person name="Weissenberger G."/>
            <person name="Zhu Y."/>
            <person name="Hemphill L."/>
            <person name="Shang Y."/>
            <person name="Youmans B."/>
            <person name="Ayvaz T."/>
            <person name="Ross M."/>
            <person name="Santibanez J."/>
            <person name="Aqrawi P."/>
            <person name="Gross S."/>
            <person name="Joshi V."/>
            <person name="Fowler G."/>
            <person name="Nazareth L."/>
            <person name="Reid J."/>
            <person name="Worley K."/>
            <person name="Petrosino J."/>
            <person name="Highlander S."/>
            <person name="Gibbs R."/>
        </authorList>
    </citation>
    <scope>NUCLEOTIDE SEQUENCE [LARGE SCALE GENOMIC DNA]</scope>
    <source>
        <strain evidence="2">DSM 16973</strain>
    </source>
</reference>
<dbReference type="HOGENOM" id="CLU_1915168_0_0_10"/>
<protein>
    <submittedName>
        <fullName evidence="2">Uncharacterized protein</fullName>
    </submittedName>
</protein>
<name>E0NPN1_9BACT</name>
<organism evidence="2 3">
    <name type="scientific">Hoylesella marshii DSM 16973 = JCM 13450</name>
    <dbReference type="NCBI Taxonomy" id="862515"/>
    <lineage>
        <taxon>Bacteria</taxon>
        <taxon>Pseudomonadati</taxon>
        <taxon>Bacteroidota</taxon>
        <taxon>Bacteroidia</taxon>
        <taxon>Bacteroidales</taxon>
        <taxon>Prevotellaceae</taxon>
        <taxon>Hoylesella</taxon>
    </lineage>
</organism>
<evidence type="ECO:0000256" key="1">
    <source>
        <dbReference type="SAM" id="MobiDB-lite"/>
    </source>
</evidence>
<dbReference type="STRING" id="862515.HMPREF0658_0132"/>
<accession>E0NPN1</accession>
<dbReference type="AlphaFoldDB" id="E0NPN1"/>
<proteinExistence type="predicted"/>
<evidence type="ECO:0000313" key="3">
    <source>
        <dbReference type="Proteomes" id="UP000004394"/>
    </source>
</evidence>
<feature type="compositionally biased region" description="Polar residues" evidence="1">
    <location>
        <begin position="96"/>
        <end position="105"/>
    </location>
</feature>
<feature type="compositionally biased region" description="Basic and acidic residues" evidence="1">
    <location>
        <begin position="112"/>
        <end position="132"/>
    </location>
</feature>
<comment type="caution">
    <text evidence="2">The sequence shown here is derived from an EMBL/GenBank/DDBJ whole genome shotgun (WGS) entry which is preliminary data.</text>
</comment>
<dbReference type="EMBL" id="AEEI01000004">
    <property type="protein sequence ID" value="EFM02990.1"/>
    <property type="molecule type" value="Genomic_DNA"/>
</dbReference>
<evidence type="ECO:0000313" key="2">
    <source>
        <dbReference type="EMBL" id="EFM02990.1"/>
    </source>
</evidence>
<gene>
    <name evidence="2" type="ORF">HMPREF0658_0132</name>
</gene>